<dbReference type="Proteomes" id="UP000317494">
    <property type="component" value="Unassembled WGS sequence"/>
</dbReference>
<dbReference type="VEuPathDB" id="FungiDB:SeMB42_g06620"/>
<name>A0A507CCN2_9FUNG</name>
<evidence type="ECO:0000313" key="4">
    <source>
        <dbReference type="Proteomes" id="UP000320475"/>
    </source>
</evidence>
<dbReference type="Proteomes" id="UP000320475">
    <property type="component" value="Unassembled WGS sequence"/>
</dbReference>
<accession>A0A507CCN2</accession>
<sequence>MSTVIVGVGGASCSGKSTLTEWLVKIFPHSAIYHMDKHYLPDSQVPVKNGILDWDCAEALDFNAFVAGLKTLPHKEVESVLSPNRPAISDSQVSSSTVRELKDQVRQVLCKRPNTSFWFLDGFLLYWDKRVMDLMNIKIALHTRYDELKRRRGTRPGYETIEGYWVEPPNYFDEYVWPNYLKHNKPILKASGDLEKDQDHGVLEIDRLTIIDTEICPVEEALRRAVACILDQL</sequence>
<protein>
    <recommendedName>
        <fullName evidence="5">Phosphoribulokinase/uridine kinase domain-containing protein</fullName>
    </recommendedName>
</protein>
<dbReference type="EMBL" id="QEAM01000504">
    <property type="protein sequence ID" value="TPX39280.1"/>
    <property type="molecule type" value="Genomic_DNA"/>
</dbReference>
<dbReference type="Gene3D" id="3.40.50.300">
    <property type="entry name" value="P-loop containing nucleotide triphosphate hydrolases"/>
    <property type="match status" value="1"/>
</dbReference>
<dbReference type="CDD" id="cd02024">
    <property type="entry name" value="NRK1"/>
    <property type="match status" value="1"/>
</dbReference>
<evidence type="ECO:0000313" key="2">
    <source>
        <dbReference type="EMBL" id="TPX39280.1"/>
    </source>
</evidence>
<keyword evidence="3" id="KW-1185">Reference proteome</keyword>
<reference evidence="3 4" key="1">
    <citation type="journal article" date="2019" name="Sci. Rep.">
        <title>Comparative genomics of chytrid fungi reveal insights into the obligate biotrophic and pathogenic lifestyle of Synchytrium endobioticum.</title>
        <authorList>
            <person name="van de Vossenberg B.T.L.H."/>
            <person name="Warris S."/>
            <person name="Nguyen H.D.T."/>
            <person name="van Gent-Pelzer M.P.E."/>
            <person name="Joly D.L."/>
            <person name="van de Geest H.C."/>
            <person name="Bonants P.J.M."/>
            <person name="Smith D.S."/>
            <person name="Levesque C.A."/>
            <person name="van der Lee T.A.J."/>
        </authorList>
    </citation>
    <scope>NUCLEOTIDE SEQUENCE [LARGE SCALE GENOMIC DNA]</scope>
    <source>
        <strain evidence="2 4">LEV6574</strain>
        <strain evidence="1 3">MB42</strain>
    </source>
</reference>
<proteinExistence type="predicted"/>
<dbReference type="SUPFAM" id="SSF52540">
    <property type="entry name" value="P-loop containing nucleoside triphosphate hydrolases"/>
    <property type="match status" value="1"/>
</dbReference>
<dbReference type="PANTHER" id="PTHR10285">
    <property type="entry name" value="URIDINE KINASE"/>
    <property type="match status" value="1"/>
</dbReference>
<evidence type="ECO:0000313" key="3">
    <source>
        <dbReference type="Proteomes" id="UP000317494"/>
    </source>
</evidence>
<dbReference type="STRING" id="286115.A0A507CCN2"/>
<comment type="caution">
    <text evidence="2">The sequence shown here is derived from an EMBL/GenBank/DDBJ whole genome shotgun (WGS) entry which is preliminary data.</text>
</comment>
<dbReference type="InterPro" id="IPR027417">
    <property type="entry name" value="P-loop_NTPase"/>
</dbReference>
<dbReference type="AlphaFoldDB" id="A0A507CCN2"/>
<organism evidence="2 4">
    <name type="scientific">Synchytrium endobioticum</name>
    <dbReference type="NCBI Taxonomy" id="286115"/>
    <lineage>
        <taxon>Eukaryota</taxon>
        <taxon>Fungi</taxon>
        <taxon>Fungi incertae sedis</taxon>
        <taxon>Chytridiomycota</taxon>
        <taxon>Chytridiomycota incertae sedis</taxon>
        <taxon>Chytridiomycetes</taxon>
        <taxon>Synchytriales</taxon>
        <taxon>Synchytriaceae</taxon>
        <taxon>Synchytrium</taxon>
    </lineage>
</organism>
<dbReference type="OrthoDB" id="10041966at2759"/>
<evidence type="ECO:0008006" key="5">
    <source>
        <dbReference type="Google" id="ProtNLM"/>
    </source>
</evidence>
<gene>
    <name evidence="2" type="ORF">SeLEV6574_g07332</name>
    <name evidence="1" type="ORF">SeMB42_g06620</name>
</gene>
<evidence type="ECO:0000313" key="1">
    <source>
        <dbReference type="EMBL" id="TPX38636.1"/>
    </source>
</evidence>
<dbReference type="EMBL" id="QEAN01000386">
    <property type="protein sequence ID" value="TPX38636.1"/>
    <property type="molecule type" value="Genomic_DNA"/>
</dbReference>